<evidence type="ECO:0000313" key="8">
    <source>
        <dbReference type="Proteomes" id="UP000217944"/>
    </source>
</evidence>
<keyword evidence="2 4" id="KW-0479">Metal-binding</keyword>
<evidence type="ECO:0000256" key="2">
    <source>
        <dbReference type="ARBA" id="ARBA00022723"/>
    </source>
</evidence>
<proteinExistence type="predicted"/>
<dbReference type="PROSITE" id="PS51007">
    <property type="entry name" value="CYTC"/>
    <property type="match status" value="1"/>
</dbReference>
<dbReference type="OrthoDB" id="5373206at2"/>
<evidence type="ECO:0000256" key="4">
    <source>
        <dbReference type="PROSITE-ProRule" id="PRU00433"/>
    </source>
</evidence>
<dbReference type="RefSeq" id="WP_096259446.1">
    <property type="nucleotide sequence ID" value="NZ_BDME01000002.1"/>
</dbReference>
<name>A0A292YAG0_9BACT</name>
<evidence type="ECO:0000256" key="3">
    <source>
        <dbReference type="ARBA" id="ARBA00023004"/>
    </source>
</evidence>
<feature type="signal peptide" evidence="5">
    <location>
        <begin position="1"/>
        <end position="21"/>
    </location>
</feature>
<dbReference type="Gene3D" id="1.10.760.10">
    <property type="entry name" value="Cytochrome c-like domain"/>
    <property type="match status" value="1"/>
</dbReference>
<sequence length="78" mass="8293">MKKLLIIAGIAGFLFAGDNCAMCHNGGMAKKLDNFTPAQIEAAMKEFKAGKGNSMMVNVAKGLSDADIKRVAKEFGKK</sequence>
<evidence type="ECO:0000256" key="1">
    <source>
        <dbReference type="ARBA" id="ARBA00022617"/>
    </source>
</evidence>
<evidence type="ECO:0000256" key="5">
    <source>
        <dbReference type="SAM" id="SignalP"/>
    </source>
</evidence>
<evidence type="ECO:0000313" key="7">
    <source>
        <dbReference type="EMBL" id="GAX87912.1"/>
    </source>
</evidence>
<dbReference type="InterPro" id="IPR036909">
    <property type="entry name" value="Cyt_c-like_dom_sf"/>
</dbReference>
<dbReference type="AlphaFoldDB" id="A0A292YAG0"/>
<dbReference type="InterPro" id="IPR009056">
    <property type="entry name" value="Cyt_c-like_dom"/>
</dbReference>
<gene>
    <name evidence="7" type="ORF">LNAT_P1209</name>
</gene>
<organism evidence="7 8">
    <name type="scientific">Lebetimonas natsushimae</name>
    <dbReference type="NCBI Taxonomy" id="1936991"/>
    <lineage>
        <taxon>Bacteria</taxon>
        <taxon>Pseudomonadati</taxon>
        <taxon>Campylobacterota</taxon>
        <taxon>Epsilonproteobacteria</taxon>
        <taxon>Nautiliales</taxon>
        <taxon>Nautiliaceae</taxon>
        <taxon>Lebetimonas</taxon>
    </lineage>
</organism>
<keyword evidence="1 4" id="KW-0349">Heme</keyword>
<evidence type="ECO:0000259" key="6">
    <source>
        <dbReference type="PROSITE" id="PS51007"/>
    </source>
</evidence>
<dbReference type="GO" id="GO:0009055">
    <property type="term" value="F:electron transfer activity"/>
    <property type="evidence" value="ECO:0007669"/>
    <property type="project" value="InterPro"/>
</dbReference>
<comment type="caution">
    <text evidence="7">The sequence shown here is derived from an EMBL/GenBank/DDBJ whole genome shotgun (WGS) entry which is preliminary data.</text>
</comment>
<dbReference type="GO" id="GO:0020037">
    <property type="term" value="F:heme binding"/>
    <property type="evidence" value="ECO:0007669"/>
    <property type="project" value="InterPro"/>
</dbReference>
<keyword evidence="5" id="KW-0732">Signal</keyword>
<dbReference type="SUPFAM" id="SSF46626">
    <property type="entry name" value="Cytochrome c"/>
    <property type="match status" value="1"/>
</dbReference>
<keyword evidence="3 4" id="KW-0408">Iron</keyword>
<reference evidence="7 8" key="1">
    <citation type="journal article" date="2017" name="Syst. Appl. Microbiol.">
        <title>Lebetimonas natsushimae sp. nov., a novel strictly anaerobic, moderately thermophilic chemoautotroph isolated from a deep-sea hydrothermal vent polychaete nest in the Mid-Okinawa Trough.</title>
        <authorList>
            <person name="Nagata R."/>
            <person name="Takaki Y."/>
            <person name="Tame A."/>
            <person name="Nunoura T."/>
            <person name="Muto H."/>
            <person name="Mino S."/>
            <person name="Sawayama S."/>
            <person name="Takai K."/>
            <person name="Nakagawa S."/>
        </authorList>
    </citation>
    <scope>NUCLEOTIDE SEQUENCE [LARGE SCALE GENOMIC DNA]</scope>
    <source>
        <strain evidence="7 8">HS1857</strain>
    </source>
</reference>
<keyword evidence="8" id="KW-1185">Reference proteome</keyword>
<dbReference type="EMBL" id="BDME01000002">
    <property type="protein sequence ID" value="GAX87912.1"/>
    <property type="molecule type" value="Genomic_DNA"/>
</dbReference>
<dbReference type="GO" id="GO:0046872">
    <property type="term" value="F:metal ion binding"/>
    <property type="evidence" value="ECO:0007669"/>
    <property type="project" value="UniProtKB-KW"/>
</dbReference>
<dbReference type="Proteomes" id="UP000217944">
    <property type="component" value="Unassembled WGS sequence"/>
</dbReference>
<protein>
    <recommendedName>
        <fullName evidence="6">Cytochrome c domain-containing protein</fullName>
    </recommendedName>
</protein>
<feature type="chain" id="PRO_5012900489" description="Cytochrome c domain-containing protein" evidence="5">
    <location>
        <begin position="22"/>
        <end position="78"/>
    </location>
</feature>
<accession>A0A292YAG0</accession>
<feature type="domain" description="Cytochrome c" evidence="6">
    <location>
        <begin position="4"/>
        <end position="78"/>
    </location>
</feature>